<organism evidence="1 2">
    <name type="scientific">Eumeta variegata</name>
    <name type="common">Bagworm moth</name>
    <name type="synonym">Eumeta japonica</name>
    <dbReference type="NCBI Taxonomy" id="151549"/>
    <lineage>
        <taxon>Eukaryota</taxon>
        <taxon>Metazoa</taxon>
        <taxon>Ecdysozoa</taxon>
        <taxon>Arthropoda</taxon>
        <taxon>Hexapoda</taxon>
        <taxon>Insecta</taxon>
        <taxon>Pterygota</taxon>
        <taxon>Neoptera</taxon>
        <taxon>Endopterygota</taxon>
        <taxon>Lepidoptera</taxon>
        <taxon>Glossata</taxon>
        <taxon>Ditrysia</taxon>
        <taxon>Tineoidea</taxon>
        <taxon>Psychidae</taxon>
        <taxon>Oiketicinae</taxon>
        <taxon>Eumeta</taxon>
    </lineage>
</organism>
<dbReference type="Proteomes" id="UP000299102">
    <property type="component" value="Unassembled WGS sequence"/>
</dbReference>
<evidence type="ECO:0000313" key="1">
    <source>
        <dbReference type="EMBL" id="GBP69994.1"/>
    </source>
</evidence>
<comment type="caution">
    <text evidence="1">The sequence shown here is derived from an EMBL/GenBank/DDBJ whole genome shotgun (WGS) entry which is preliminary data.</text>
</comment>
<dbReference type="EMBL" id="BGZK01001058">
    <property type="protein sequence ID" value="GBP69994.1"/>
    <property type="molecule type" value="Genomic_DNA"/>
</dbReference>
<dbReference type="AlphaFoldDB" id="A0A4C1Y4S9"/>
<protein>
    <submittedName>
        <fullName evidence="1">Uncharacterized protein</fullName>
    </submittedName>
</protein>
<reference evidence="1 2" key="1">
    <citation type="journal article" date="2019" name="Commun. Biol.">
        <title>The bagworm genome reveals a unique fibroin gene that provides high tensile strength.</title>
        <authorList>
            <person name="Kono N."/>
            <person name="Nakamura H."/>
            <person name="Ohtoshi R."/>
            <person name="Tomita M."/>
            <person name="Numata K."/>
            <person name="Arakawa K."/>
        </authorList>
    </citation>
    <scope>NUCLEOTIDE SEQUENCE [LARGE SCALE GENOMIC DNA]</scope>
</reference>
<sequence length="117" mass="13056">MEGSPRSPVARCQHCDERFADTVRPTLEAQSGVACLLRAASFVRGRYTNTKREVLFHTVSHRRQGCGAEALDGSVGIGFAYLRHANIGADHFKFADVCPGQTRLRPPLDRRTCRERN</sequence>
<name>A0A4C1Y4S9_EUMVA</name>
<proteinExistence type="predicted"/>
<accession>A0A4C1Y4S9</accession>
<keyword evidence="2" id="KW-1185">Reference proteome</keyword>
<gene>
    <name evidence="1" type="ORF">EVAR_50763_1</name>
</gene>
<evidence type="ECO:0000313" key="2">
    <source>
        <dbReference type="Proteomes" id="UP000299102"/>
    </source>
</evidence>